<evidence type="ECO:0000313" key="2">
    <source>
        <dbReference type="Proteomes" id="UP000176834"/>
    </source>
</evidence>
<proteinExistence type="predicted"/>
<reference evidence="1 2" key="1">
    <citation type="journal article" date="2016" name="Nat. Commun.">
        <title>Thousands of microbial genomes shed light on interconnected biogeochemical processes in an aquifer system.</title>
        <authorList>
            <person name="Anantharaman K."/>
            <person name="Brown C.T."/>
            <person name="Hug L.A."/>
            <person name="Sharon I."/>
            <person name="Castelle C.J."/>
            <person name="Probst A.J."/>
            <person name="Thomas B.C."/>
            <person name="Singh A."/>
            <person name="Wilkins M.J."/>
            <person name="Karaoz U."/>
            <person name="Brodie E.L."/>
            <person name="Williams K.H."/>
            <person name="Hubbard S.S."/>
            <person name="Banfield J.F."/>
        </authorList>
    </citation>
    <scope>NUCLEOTIDE SEQUENCE [LARGE SCALE GENOMIC DNA]</scope>
</reference>
<dbReference type="EMBL" id="MGJN01000007">
    <property type="protein sequence ID" value="OGN07297.1"/>
    <property type="molecule type" value="Genomic_DNA"/>
</dbReference>
<gene>
    <name evidence="1" type="ORF">A3B86_00900</name>
</gene>
<name>A0A1F8F2C3_9BACT</name>
<accession>A0A1F8F2C3</accession>
<comment type="caution">
    <text evidence="1">The sequence shown here is derived from an EMBL/GenBank/DDBJ whole genome shotgun (WGS) entry which is preliminary data.</text>
</comment>
<dbReference type="AlphaFoldDB" id="A0A1F8F2C3"/>
<dbReference type="Proteomes" id="UP000176834">
    <property type="component" value="Unassembled WGS sequence"/>
</dbReference>
<protein>
    <submittedName>
        <fullName evidence="1">Uncharacterized protein</fullName>
    </submittedName>
</protein>
<evidence type="ECO:0000313" key="1">
    <source>
        <dbReference type="EMBL" id="OGN07297.1"/>
    </source>
</evidence>
<organism evidence="1 2">
    <name type="scientific">Candidatus Yanofskybacteria bacterium RIFCSPHIGHO2_02_FULL_38_22b</name>
    <dbReference type="NCBI Taxonomy" id="1802673"/>
    <lineage>
        <taxon>Bacteria</taxon>
        <taxon>Candidatus Yanofskyibacteriota</taxon>
    </lineage>
</organism>
<sequence length="60" mass="6773">MKNKNHHFSVMAIKRAASPQHTANNPRHIILVSSEGAERTAVKPKIPDSMLMKNFIMHLP</sequence>